<sequence>MKAWLLSKITNLAGETAPLHWSDVPVPHPAEREVVIKVSCCGVCHTELDEIEGRTPPPAFPVIPGHQVIGVVHETGARANRFRKGDRVGVAWIYSACGQCEYCLAGTENLCPDFRATGRDHHGGYAEYLAIDEKFAYSIPAVFSDAEAAPLLCAGAIGYRSLKLAGLSDGDTLGLTGFGASGHLVLKLARHLYPKSAIDVFARSAEEQEFARGLGARWAGAAGDTPPYQANAIIDTTPVWATITQALLQLKPGGRLVINAIRKESGDQDALLALRYQDHLWMEKEIKSVANITRADVEEFLAIAASIPIRPEIEIYPFEKANEALTDLKHKHVRGAKVLVL</sequence>
<keyword evidence="9" id="KW-1185">Reference proteome</keyword>
<dbReference type="InterPro" id="IPR036291">
    <property type="entry name" value="NAD(P)-bd_dom_sf"/>
</dbReference>
<dbReference type="SUPFAM" id="SSF50129">
    <property type="entry name" value="GroES-like"/>
    <property type="match status" value="1"/>
</dbReference>
<dbReference type="KEGG" id="chk:D4L85_24040"/>
<keyword evidence="4" id="KW-0479">Metal-binding</keyword>
<dbReference type="Pfam" id="PF08240">
    <property type="entry name" value="ADH_N"/>
    <property type="match status" value="1"/>
</dbReference>
<dbReference type="InterPro" id="IPR011032">
    <property type="entry name" value="GroES-like_sf"/>
</dbReference>
<comment type="similarity">
    <text evidence="2">Belongs to the zinc-containing alcohol dehydrogenase family.</text>
</comment>
<organism evidence="8 9">
    <name type="scientific">Chryseolinea soli</name>
    <dbReference type="NCBI Taxonomy" id="2321403"/>
    <lineage>
        <taxon>Bacteria</taxon>
        <taxon>Pseudomonadati</taxon>
        <taxon>Bacteroidota</taxon>
        <taxon>Cytophagia</taxon>
        <taxon>Cytophagales</taxon>
        <taxon>Fulvivirgaceae</taxon>
        <taxon>Chryseolinea</taxon>
    </lineage>
</organism>
<dbReference type="SMART" id="SM00829">
    <property type="entry name" value="PKS_ER"/>
    <property type="match status" value="1"/>
</dbReference>
<dbReference type="RefSeq" id="WP_119756703.1">
    <property type="nucleotide sequence ID" value="NZ_CP032382.1"/>
</dbReference>
<proteinExistence type="inferred from homology"/>
<dbReference type="SUPFAM" id="SSF51735">
    <property type="entry name" value="NAD(P)-binding Rossmann-fold domains"/>
    <property type="match status" value="1"/>
</dbReference>
<comment type="cofactor">
    <cofactor evidence="1">
        <name>Zn(2+)</name>
        <dbReference type="ChEBI" id="CHEBI:29105"/>
    </cofactor>
</comment>
<reference evidence="9" key="1">
    <citation type="submission" date="2018-09" db="EMBL/GenBank/DDBJ databases">
        <title>Chryseolinea sp. KIS68-18 isolated from soil.</title>
        <authorList>
            <person name="Weon H.-Y."/>
            <person name="Kwon S.-W."/>
            <person name="Lee S.A."/>
        </authorList>
    </citation>
    <scope>NUCLEOTIDE SEQUENCE [LARGE SCALE GENOMIC DNA]</scope>
    <source>
        <strain evidence="9">KIS68-18</strain>
    </source>
</reference>
<dbReference type="AlphaFoldDB" id="A0A385SQN2"/>
<evidence type="ECO:0000256" key="4">
    <source>
        <dbReference type="ARBA" id="ARBA00022723"/>
    </source>
</evidence>
<dbReference type="EC" id="1.1.1.1" evidence="3"/>
<evidence type="ECO:0000256" key="3">
    <source>
        <dbReference type="ARBA" id="ARBA00013190"/>
    </source>
</evidence>
<evidence type="ECO:0000256" key="1">
    <source>
        <dbReference type="ARBA" id="ARBA00001947"/>
    </source>
</evidence>
<keyword evidence="6 8" id="KW-0560">Oxidoreductase</keyword>
<dbReference type="InterPro" id="IPR020843">
    <property type="entry name" value="ER"/>
</dbReference>
<dbReference type="CDD" id="cd08298">
    <property type="entry name" value="CAD2"/>
    <property type="match status" value="1"/>
</dbReference>
<dbReference type="InterPro" id="IPR014187">
    <property type="entry name" value="ADH_Zn_typ-2"/>
</dbReference>
<gene>
    <name evidence="8" type="ORF">D4L85_24040</name>
</gene>
<dbReference type="GO" id="GO:0004022">
    <property type="term" value="F:alcohol dehydrogenase (NAD+) activity"/>
    <property type="evidence" value="ECO:0007669"/>
    <property type="project" value="UniProtKB-EC"/>
</dbReference>
<evidence type="ECO:0000259" key="7">
    <source>
        <dbReference type="SMART" id="SM00829"/>
    </source>
</evidence>
<dbReference type="GO" id="GO:0046872">
    <property type="term" value="F:metal ion binding"/>
    <property type="evidence" value="ECO:0007669"/>
    <property type="project" value="UniProtKB-KW"/>
</dbReference>
<protein>
    <recommendedName>
        <fullName evidence="3">alcohol dehydrogenase</fullName>
        <ecNumber evidence="3">1.1.1.1</ecNumber>
    </recommendedName>
</protein>
<dbReference type="Gene3D" id="3.90.180.10">
    <property type="entry name" value="Medium-chain alcohol dehydrogenases, catalytic domain"/>
    <property type="match status" value="1"/>
</dbReference>
<dbReference type="InterPro" id="IPR013154">
    <property type="entry name" value="ADH-like_N"/>
</dbReference>
<name>A0A385SQN2_9BACT</name>
<dbReference type="GO" id="GO:0005737">
    <property type="term" value="C:cytoplasm"/>
    <property type="evidence" value="ECO:0007669"/>
    <property type="project" value="TreeGrafter"/>
</dbReference>
<dbReference type="NCBIfam" id="TIGR02822">
    <property type="entry name" value="adh_fam_2"/>
    <property type="match status" value="1"/>
</dbReference>
<evidence type="ECO:0000256" key="6">
    <source>
        <dbReference type="ARBA" id="ARBA00023002"/>
    </source>
</evidence>
<evidence type="ECO:0000256" key="5">
    <source>
        <dbReference type="ARBA" id="ARBA00022833"/>
    </source>
</evidence>
<dbReference type="Proteomes" id="UP000266183">
    <property type="component" value="Chromosome"/>
</dbReference>
<dbReference type="Gene3D" id="3.40.50.720">
    <property type="entry name" value="NAD(P)-binding Rossmann-like Domain"/>
    <property type="match status" value="1"/>
</dbReference>
<accession>A0A385SQN2</accession>
<keyword evidence="5" id="KW-0862">Zinc</keyword>
<evidence type="ECO:0000313" key="8">
    <source>
        <dbReference type="EMBL" id="AYB33469.1"/>
    </source>
</evidence>
<evidence type="ECO:0000313" key="9">
    <source>
        <dbReference type="Proteomes" id="UP000266183"/>
    </source>
</evidence>
<feature type="domain" description="Enoyl reductase (ER)" evidence="7">
    <location>
        <begin position="14"/>
        <end position="258"/>
    </location>
</feature>
<dbReference type="PANTHER" id="PTHR42940:SF8">
    <property type="entry name" value="VACUOLAR PROTEIN SORTING-ASSOCIATED PROTEIN 11"/>
    <property type="match status" value="1"/>
</dbReference>
<dbReference type="PANTHER" id="PTHR42940">
    <property type="entry name" value="ALCOHOL DEHYDROGENASE 1-RELATED"/>
    <property type="match status" value="1"/>
</dbReference>
<dbReference type="Pfam" id="PF13602">
    <property type="entry name" value="ADH_zinc_N_2"/>
    <property type="match status" value="1"/>
</dbReference>
<dbReference type="OrthoDB" id="9806940at2"/>
<evidence type="ECO:0000256" key="2">
    <source>
        <dbReference type="ARBA" id="ARBA00008072"/>
    </source>
</evidence>
<dbReference type="EMBL" id="CP032382">
    <property type="protein sequence ID" value="AYB33469.1"/>
    <property type="molecule type" value="Genomic_DNA"/>
</dbReference>